<organism evidence="3 4">
    <name type="scientific">Babesia ovata</name>
    <dbReference type="NCBI Taxonomy" id="189622"/>
    <lineage>
        <taxon>Eukaryota</taxon>
        <taxon>Sar</taxon>
        <taxon>Alveolata</taxon>
        <taxon>Apicomplexa</taxon>
        <taxon>Aconoidasida</taxon>
        <taxon>Piroplasmida</taxon>
        <taxon>Babesiidae</taxon>
        <taxon>Babesia</taxon>
    </lineage>
</organism>
<keyword evidence="2" id="KW-0812">Transmembrane</keyword>
<evidence type="ECO:0000256" key="2">
    <source>
        <dbReference type="SAM" id="Phobius"/>
    </source>
</evidence>
<protein>
    <submittedName>
        <fullName evidence="3">Uncharacterized protein</fullName>
    </submittedName>
</protein>
<evidence type="ECO:0000313" key="4">
    <source>
        <dbReference type="Proteomes" id="UP000236319"/>
    </source>
</evidence>
<evidence type="ECO:0000256" key="1">
    <source>
        <dbReference type="SAM" id="Coils"/>
    </source>
</evidence>
<feature type="coiled-coil region" evidence="1">
    <location>
        <begin position="85"/>
        <end position="112"/>
    </location>
</feature>
<keyword evidence="1" id="KW-0175">Coiled coil</keyword>
<sequence>MSFLHGVLETVKEDDNVTTYDNNDINNVINTLNTSVGKGREAFGKALTQVEERTGAVKTKLGELIGKLSSDAGGQYFQEVKNRGGEGLEKQLNKWKTTIQRIEEDVTDIEKQQINILDKSLSTRIMNEYMPVKKVVAHLGAVATNPAFGPAVKAVDSEFMKQEEHVTQEIQAKSAVLRDAVTTKFDLIDKSIRAVEKTQKVDLKRLMELVGELAVAVGEADKVSGTLVRDYQRMIVENLESINEHVQPLATETIANELNQVYKSITSELVVLDDQLRTIGSVGQKVTGLVENKLAYIESELSEKIKVLKGDIRNNVEEYSRTYIGSVMQQIGLINEKVGEPMDGHADPKNRTIYHNWEVLDARTTGLIKRINGSGTDYNGLKGIQHRLEYAVQAAIAALSATARQNAKTIWSFTTKKTNGSNMFDFNLGFNLEAAIAQVDQIKEIHGGDADNGVEPGDKITKALKEVKQKIETLLENLTDATKKSFAPITSFPPTKAVALTDKIDARVQHNVDPVDFDTPLKALLNRSAKEGVNMLDTEIKQILNGQLGTVKPNIEAEINTLKRDHTGATSGEIQQKISELQDKITRLISSVGNVNNKAKSEIKSQVTSVQKQVGNLKEDITKINLQITAFNASLQKVIEEAQSTVDDARETLQRQINETQTALTEAAEQAFKEVYTKVKSTFAEGHLADLEALHKLVTDQKTQIDKIIAKDNRKGLKGFFDKLLRTVLDHEKDLISKSKVTAEEHKFVKEIKEFLHVFFTSVYIQNDFVEFESSFNPIVESTHDMLQQLEESKRFDHTFIKNLDNLNLALHNFEPKKFSEPCSILLDALKDGLNALASQLGYAYVSSYDGAPPIASWEYRDRKSKKTLPTEEAKMCAKVFLTCLPMCFNDLTEIRKQCNHDGDWRKKCINLSNELGAFFEKCGYRVSEDDGSHRGDLKNNADLDGRDIHRKLMADIAGEDDKKYHLVKDEDDENPNGKANNKSLLKQLVDHLHSYYAVTQLRHIDGAKPPTNIFQMLCWVTGLWYSPVRRSLCSYFNELFDKPKGMEDRAYKDIDPRLLKLVGTSTIRPRDLTVALHSTCSYAENVLVAILGTGHADGIYACEFSTNDINLLYPTNMTTLICLLMNVVKRLHSQLHFLYTMCSYETELSGWRDCTYGSSVGGSNWQCNTLTYAEQTYDQQCNQRANQNTNQTANQPCNQHPKCGLKSPLQSFLEDGLQGFLPHNVTANGSSLSCTNCPKRSGQPCKTPMGFGDISITASRRHTGQFIFDAIGEFCGGASSHLSNLCNLLNALLPAAPKTLGEMFAFYYNFVAIWHANGSNLMDHRDTAFNNAVVQANFGNPNTELNITPLFMSTDHGTMPDLPHPNGDLYSLIECKRAKTTTAVHPCGPYLRPLCVDICSIFSDKHVNKYLSWVVYVTETFYDLLKKLYDDCCKTCGGDKPKCRKAPCSQKCNVGRKPTNSNHSDSCISIVNCQTTMPTLCRYGFTFGYSSDLAGTYEPVNKRTCRDFCNLLNMVLQKGNALGDLTNITIPNFLLEIRWPFMCTLLALWSLSLLYLLHIAVVRLDVLRIRSHLRSPSSHRIAAQSLLAAARVKALPNVKYFSP</sequence>
<accession>A0A2H6KJ43</accession>
<dbReference type="EMBL" id="BDSA01000011">
    <property type="protein sequence ID" value="GBE63014.1"/>
    <property type="molecule type" value="Genomic_DNA"/>
</dbReference>
<feature type="transmembrane region" description="Helical" evidence="2">
    <location>
        <begin position="1540"/>
        <end position="1565"/>
    </location>
</feature>
<reference evidence="3 4" key="1">
    <citation type="journal article" date="2017" name="BMC Genomics">
        <title>Whole-genome assembly of Babesia ovata and comparative genomics between closely related pathogens.</title>
        <authorList>
            <person name="Yamagishi J."/>
            <person name="Asada M."/>
            <person name="Hakimi H."/>
            <person name="Tanaka T.Q."/>
            <person name="Sugimoto C."/>
            <person name="Kawazu S."/>
        </authorList>
    </citation>
    <scope>NUCLEOTIDE SEQUENCE [LARGE SCALE GENOMIC DNA]</scope>
    <source>
        <strain evidence="3 4">Miyake</strain>
    </source>
</reference>
<feature type="coiled-coil region" evidence="1">
    <location>
        <begin position="457"/>
        <end position="484"/>
    </location>
</feature>
<dbReference type="Proteomes" id="UP000236319">
    <property type="component" value="Unassembled WGS sequence"/>
</dbReference>
<name>A0A2H6KJ43_9APIC</name>
<feature type="coiled-coil region" evidence="1">
    <location>
        <begin position="632"/>
        <end position="670"/>
    </location>
</feature>
<dbReference type="SUPFAM" id="SSF58113">
    <property type="entry name" value="Apolipoprotein A-I"/>
    <property type="match status" value="1"/>
</dbReference>
<dbReference type="GeneID" id="39876784"/>
<evidence type="ECO:0000313" key="3">
    <source>
        <dbReference type="EMBL" id="GBE63014.1"/>
    </source>
</evidence>
<keyword evidence="2" id="KW-0472">Membrane</keyword>
<dbReference type="VEuPathDB" id="PiroplasmaDB:BOVATA_045070"/>
<keyword evidence="4" id="KW-1185">Reference proteome</keyword>
<keyword evidence="2" id="KW-1133">Transmembrane helix</keyword>
<proteinExistence type="predicted"/>
<comment type="caution">
    <text evidence="3">The sequence shown here is derived from an EMBL/GenBank/DDBJ whole genome shotgun (WGS) entry which is preliminary data.</text>
</comment>
<dbReference type="RefSeq" id="XP_028869257.1">
    <property type="nucleotide sequence ID" value="XM_029013424.1"/>
</dbReference>
<gene>
    <name evidence="3" type="ORF">BOVATA_045070</name>
</gene>
<dbReference type="OrthoDB" id="366921at2759"/>